<evidence type="ECO:0000259" key="1">
    <source>
        <dbReference type="Pfam" id="PF03466"/>
    </source>
</evidence>
<keyword evidence="3" id="KW-1185">Reference proteome</keyword>
<dbReference type="EMBL" id="JACHEJ010000015">
    <property type="protein sequence ID" value="MBB6181911.1"/>
    <property type="molecule type" value="Genomic_DNA"/>
</dbReference>
<dbReference type="RefSeq" id="WP_077546959.1">
    <property type="nucleotide sequence ID" value="NZ_JACHEJ010000015.1"/>
</dbReference>
<dbReference type="AlphaFoldDB" id="A0A7X0DF96"/>
<feature type="domain" description="LysR substrate-binding" evidence="1">
    <location>
        <begin position="1"/>
        <end position="74"/>
    </location>
</feature>
<accession>A0A7X0DF96</accession>
<reference evidence="2 3" key="1">
    <citation type="submission" date="2020-08" db="EMBL/GenBank/DDBJ databases">
        <title>Genomic Encyclopedia of Type Strains, Phase IV (KMG-IV): sequencing the most valuable type-strain genomes for metagenomic binning, comparative biology and taxonomic classification.</title>
        <authorList>
            <person name="Goeker M."/>
        </authorList>
    </citation>
    <scope>NUCLEOTIDE SEQUENCE [LARGE SCALE GENOMIC DNA]</scope>
    <source>
        <strain evidence="2 3">DSM 102134</strain>
    </source>
</reference>
<dbReference type="Gene3D" id="3.40.190.10">
    <property type="entry name" value="Periplasmic binding protein-like II"/>
    <property type="match status" value="1"/>
</dbReference>
<evidence type="ECO:0000313" key="3">
    <source>
        <dbReference type="Proteomes" id="UP000535501"/>
    </source>
</evidence>
<sequence>MGVALPVGHRLASKYEIVLQDLRGEKFMVYQRREGPGLSDNVLAECRKAGFVPEFLQQTPQLSTTINLAASRIGYRSRKHEPGSQSEGPFLAHKGSRHRGRTRAVLAAEPRQGSRGKVCQYRISSIQVNSNRCYWGPLGISAIIPAKGKRSCLD</sequence>
<gene>
    <name evidence="2" type="ORF">HNQ75_003899</name>
</gene>
<name>A0A7X0DF96_9HYPH</name>
<dbReference type="InterPro" id="IPR005119">
    <property type="entry name" value="LysR_subst-bd"/>
</dbReference>
<dbReference type="SUPFAM" id="SSF53850">
    <property type="entry name" value="Periplasmic binding protein-like II"/>
    <property type="match status" value="1"/>
</dbReference>
<protein>
    <recommendedName>
        <fullName evidence="1">LysR substrate-binding domain-containing protein</fullName>
    </recommendedName>
</protein>
<dbReference type="Pfam" id="PF03466">
    <property type="entry name" value="LysR_substrate"/>
    <property type="match status" value="1"/>
</dbReference>
<evidence type="ECO:0000313" key="2">
    <source>
        <dbReference type="EMBL" id="MBB6181911.1"/>
    </source>
</evidence>
<dbReference type="Proteomes" id="UP000535501">
    <property type="component" value="Unassembled WGS sequence"/>
</dbReference>
<proteinExistence type="predicted"/>
<comment type="caution">
    <text evidence="2">The sequence shown here is derived from an EMBL/GenBank/DDBJ whole genome shotgun (WGS) entry which is preliminary data.</text>
</comment>
<organism evidence="2 3">
    <name type="scientific">Pseudorhizobium flavum</name>
    <dbReference type="NCBI Taxonomy" id="1335061"/>
    <lineage>
        <taxon>Bacteria</taxon>
        <taxon>Pseudomonadati</taxon>
        <taxon>Pseudomonadota</taxon>
        <taxon>Alphaproteobacteria</taxon>
        <taxon>Hyphomicrobiales</taxon>
        <taxon>Rhizobiaceae</taxon>
        <taxon>Rhizobium/Agrobacterium group</taxon>
        <taxon>Pseudorhizobium</taxon>
    </lineage>
</organism>